<evidence type="ECO:0000313" key="2">
    <source>
        <dbReference type="Proteomes" id="UP000030231"/>
    </source>
</evidence>
<reference evidence="1 2" key="1">
    <citation type="journal article" date="2015" name="PLoS ONE">
        <title>Investigation of a Large Collection of Pseudomonas aeruginosa Bacteriophages Collected from a Single Environmental Source in Abidjan, Cote d'Ivoire.</title>
        <authorList>
            <person name="Essoh C."/>
            <person name="Latino L."/>
            <person name="Midoux C."/>
            <person name="Blouin Y."/>
            <person name="Loukou G."/>
            <person name="Nguetta S.P."/>
            <person name="Lathro S."/>
            <person name="Cablanmian A."/>
            <person name="Kouassi A.K."/>
            <person name="Vergnaud G."/>
            <person name="Pourcel C."/>
        </authorList>
    </citation>
    <scope>NUCLEOTIDE SEQUENCE [LARGE SCALE GENOMIC DNA]</scope>
    <source>
        <strain evidence="1">Ab02</strain>
    </source>
</reference>
<gene>
    <name evidence="1" type="primary">ORF04</name>
</gene>
<evidence type="ECO:0000313" key="1">
    <source>
        <dbReference type="EMBL" id="CEF88934.1"/>
    </source>
</evidence>
<keyword evidence="2" id="KW-1185">Reference proteome</keyword>
<dbReference type="RefSeq" id="YP_009623411.1">
    <property type="nucleotide sequence ID" value="NC_042113.1"/>
</dbReference>
<dbReference type="EMBL" id="LN610572">
    <property type="protein sequence ID" value="CEF88934.1"/>
    <property type="molecule type" value="Genomic_DNA"/>
</dbReference>
<dbReference type="Proteomes" id="UP000030231">
    <property type="component" value="Genome"/>
</dbReference>
<accession>A0A0A1IVU5</accession>
<proteinExistence type="predicted"/>
<protein>
    <submittedName>
        <fullName evidence="1">Uncharacterized protein</fullName>
    </submittedName>
</protein>
<sequence length="88" mass="10714">MSEQYWYPSPIGCIKSLYAVALEAWYRNFWRGENLNKILRHNGFSPCQSMEKVLQYMDQINEEYCNLMMNYATREYMEEQRQLESLHT</sequence>
<dbReference type="KEGG" id="vg:40100203"/>
<dbReference type="GeneID" id="40100203"/>
<name>A0A0A1IVU5_9CAUD</name>
<organism evidence="1 2">
    <name type="scientific">Pseudomonas phage vB_PaeM_C2-10_Ab02</name>
    <dbReference type="NCBI Taxonomy" id="1548900"/>
    <lineage>
        <taxon>Viruses</taxon>
        <taxon>Duplodnaviria</taxon>
        <taxon>Heunggongvirae</taxon>
        <taxon>Uroviricota</taxon>
        <taxon>Caudoviricetes</taxon>
        <taxon>Vandenendeviridae</taxon>
        <taxon>Skurskavirinae</taxon>
        <taxon>Pakpunavirus</taxon>
        <taxon>Pakpunavirus CAb02</taxon>
    </lineage>
</organism>